<keyword evidence="2" id="KW-1185">Reference proteome</keyword>
<name>A0A284R2E6_ARMOS</name>
<sequence length="89" mass="9747">MLSLRDTESIAELSTATIISCASAYAQNHVKDSSFRATFESTVTSNRYPDIHIGVTCTPYATSDSQVSPSMARSPMNRAFPFKHASLDR</sequence>
<proteinExistence type="predicted"/>
<organism evidence="1 2">
    <name type="scientific">Armillaria ostoyae</name>
    <name type="common">Armillaria root rot fungus</name>
    <dbReference type="NCBI Taxonomy" id="47428"/>
    <lineage>
        <taxon>Eukaryota</taxon>
        <taxon>Fungi</taxon>
        <taxon>Dikarya</taxon>
        <taxon>Basidiomycota</taxon>
        <taxon>Agaricomycotina</taxon>
        <taxon>Agaricomycetes</taxon>
        <taxon>Agaricomycetidae</taxon>
        <taxon>Agaricales</taxon>
        <taxon>Marasmiineae</taxon>
        <taxon>Physalacriaceae</taxon>
        <taxon>Armillaria</taxon>
    </lineage>
</organism>
<dbReference type="Proteomes" id="UP000219338">
    <property type="component" value="Unassembled WGS sequence"/>
</dbReference>
<evidence type="ECO:0000313" key="2">
    <source>
        <dbReference type="Proteomes" id="UP000219338"/>
    </source>
</evidence>
<dbReference type="AlphaFoldDB" id="A0A284R2E6"/>
<protein>
    <submittedName>
        <fullName evidence="1">Uncharacterized protein</fullName>
    </submittedName>
</protein>
<dbReference type="EMBL" id="FUEG01000004">
    <property type="protein sequence ID" value="SJL02872.1"/>
    <property type="molecule type" value="Genomic_DNA"/>
</dbReference>
<accession>A0A284R2E6</accession>
<reference evidence="2" key="1">
    <citation type="journal article" date="2017" name="Nat. Ecol. Evol.">
        <title>Genome expansion and lineage-specific genetic innovations in the forest pathogenic fungi Armillaria.</title>
        <authorList>
            <person name="Sipos G."/>
            <person name="Prasanna A.N."/>
            <person name="Walter M.C."/>
            <person name="O'Connor E."/>
            <person name="Balint B."/>
            <person name="Krizsan K."/>
            <person name="Kiss B."/>
            <person name="Hess J."/>
            <person name="Varga T."/>
            <person name="Slot J."/>
            <person name="Riley R."/>
            <person name="Boka B."/>
            <person name="Rigling D."/>
            <person name="Barry K."/>
            <person name="Lee J."/>
            <person name="Mihaltcheva S."/>
            <person name="LaButti K."/>
            <person name="Lipzen A."/>
            <person name="Waldron R."/>
            <person name="Moloney N.M."/>
            <person name="Sperisen C."/>
            <person name="Kredics L."/>
            <person name="Vagvoelgyi C."/>
            <person name="Patrignani A."/>
            <person name="Fitzpatrick D."/>
            <person name="Nagy I."/>
            <person name="Doyle S."/>
            <person name="Anderson J.B."/>
            <person name="Grigoriev I.V."/>
            <person name="Gueldener U."/>
            <person name="Muensterkoetter M."/>
            <person name="Nagy L.G."/>
        </authorList>
    </citation>
    <scope>NUCLEOTIDE SEQUENCE [LARGE SCALE GENOMIC DNA]</scope>
    <source>
        <strain evidence="2">C18/9</strain>
    </source>
</reference>
<gene>
    <name evidence="1" type="ORF">ARMOST_06213</name>
</gene>
<evidence type="ECO:0000313" key="1">
    <source>
        <dbReference type="EMBL" id="SJL02872.1"/>
    </source>
</evidence>